<evidence type="ECO:0000313" key="2">
    <source>
        <dbReference type="EMBL" id="KAJ1522200.1"/>
    </source>
</evidence>
<reference evidence="2" key="1">
    <citation type="submission" date="2022-12" db="EMBL/GenBank/DDBJ databases">
        <title>Chromosome-level genome assembly of the bean flower thrips Megalurothrips usitatus.</title>
        <authorList>
            <person name="Ma L."/>
            <person name="Liu Q."/>
            <person name="Li H."/>
            <person name="Cai W."/>
        </authorList>
    </citation>
    <scope>NUCLEOTIDE SEQUENCE</scope>
    <source>
        <strain evidence="2">Cailab_2022a</strain>
    </source>
</reference>
<comment type="caution">
    <text evidence="2">The sequence shown here is derived from an EMBL/GenBank/DDBJ whole genome shotgun (WGS) entry which is preliminary data.</text>
</comment>
<proteinExistence type="predicted"/>
<dbReference type="Proteomes" id="UP001075354">
    <property type="component" value="Chromosome 12"/>
</dbReference>
<feature type="compositionally biased region" description="Low complexity" evidence="1">
    <location>
        <begin position="347"/>
        <end position="368"/>
    </location>
</feature>
<feature type="compositionally biased region" description="Low complexity" evidence="1">
    <location>
        <begin position="100"/>
        <end position="157"/>
    </location>
</feature>
<name>A0AAV7XAP8_9NEOP</name>
<protein>
    <submittedName>
        <fullName evidence="2">Uncharacterized protein</fullName>
    </submittedName>
</protein>
<feature type="compositionally biased region" description="Low complexity" evidence="1">
    <location>
        <begin position="268"/>
        <end position="292"/>
    </location>
</feature>
<evidence type="ECO:0000256" key="1">
    <source>
        <dbReference type="SAM" id="MobiDB-lite"/>
    </source>
</evidence>
<dbReference type="EMBL" id="JAPTSV010000012">
    <property type="protein sequence ID" value="KAJ1522200.1"/>
    <property type="molecule type" value="Genomic_DNA"/>
</dbReference>
<feature type="region of interest" description="Disordered" evidence="1">
    <location>
        <begin position="1"/>
        <end position="32"/>
    </location>
</feature>
<feature type="region of interest" description="Disordered" evidence="1">
    <location>
        <begin position="253"/>
        <end position="329"/>
    </location>
</feature>
<keyword evidence="3" id="KW-1185">Reference proteome</keyword>
<feature type="region of interest" description="Disordered" evidence="1">
    <location>
        <begin position="341"/>
        <end position="373"/>
    </location>
</feature>
<evidence type="ECO:0000313" key="3">
    <source>
        <dbReference type="Proteomes" id="UP001075354"/>
    </source>
</evidence>
<dbReference type="AlphaFoldDB" id="A0AAV7XAP8"/>
<sequence length="501" mass="52314">MTADGLNWTPLVCPGRARRPRPPTHLSGRRPCPPPLPYGAKRCAPLHLAACMCVCDVRLHLLPPRLRSKDCVAAAARMTAGSQMCRPHHFPPSPLHPWLSSTSDAASSAKPASSSSAEQHNNPSTTPTNNPSTTPTNTSNNNNNNSTSNNNNNNNNNRTEPAEDQKPSSPSVSSHHGGGVPQHHHLFSFPPTPPKDATPDSVTAASTAASASNEYNAAIAQAAHAAAMGAAFMQQHQDVSGCDVKPTMLGSSCANATSSSNKQREGTASSAFSCSSAATSPVDDPAPSSSPTRRQDQDCGMDQQQAQHMQDSGGHYPPPPLQYGGQGGGYMGYPHHLNHHMFGAKTSPSPLGGLGSSKVSSRNKSRSSAGKEGLVDTPWCRCICLPAPDLTHRAWPGAGACGRGPCGTPAGAGTRAAHERIACGTNSNLFWCWFWLGSLSLALPPPLSPARVGSSAGLPQPWACVHACVCVCLHVCVCVCTYLTVSKHPCASITSGTHQII</sequence>
<feature type="region of interest" description="Disordered" evidence="1">
    <location>
        <begin position="85"/>
        <end position="205"/>
    </location>
</feature>
<gene>
    <name evidence="2" type="ORF">ONE63_002508</name>
</gene>
<organism evidence="2 3">
    <name type="scientific">Megalurothrips usitatus</name>
    <name type="common">bean blossom thrips</name>
    <dbReference type="NCBI Taxonomy" id="439358"/>
    <lineage>
        <taxon>Eukaryota</taxon>
        <taxon>Metazoa</taxon>
        <taxon>Ecdysozoa</taxon>
        <taxon>Arthropoda</taxon>
        <taxon>Hexapoda</taxon>
        <taxon>Insecta</taxon>
        <taxon>Pterygota</taxon>
        <taxon>Neoptera</taxon>
        <taxon>Paraneoptera</taxon>
        <taxon>Thysanoptera</taxon>
        <taxon>Terebrantia</taxon>
        <taxon>Thripoidea</taxon>
        <taxon>Thripidae</taxon>
        <taxon>Megalurothrips</taxon>
    </lineage>
</organism>
<accession>A0AAV7XAP8</accession>